<proteinExistence type="predicted"/>
<evidence type="ECO:0000313" key="1">
    <source>
        <dbReference type="EnsemblPlants" id="TraesCS6B02G175500.1"/>
    </source>
</evidence>
<dbReference type="EnsemblPlants" id="TraesCS6B02G175500.1">
    <property type="protein sequence ID" value="TraesCS6B02G175500.1"/>
    <property type="gene ID" value="TraesCS6B02G175500"/>
</dbReference>
<dbReference type="AlphaFoldDB" id="A0A3B6PL21"/>
<dbReference type="Gramene" id="TraesCAD_scaffold_040526_01G000100.1">
    <property type="protein sequence ID" value="TraesCAD_scaffold_040526_01G000100.1"/>
    <property type="gene ID" value="TraesCAD_scaffold_040526_01G000100"/>
</dbReference>
<evidence type="ECO:0000313" key="2">
    <source>
        <dbReference type="Proteomes" id="UP000019116"/>
    </source>
</evidence>
<dbReference type="OrthoDB" id="10553089at2759"/>
<accession>A0A3B6PL21</accession>
<dbReference type="Gramene" id="TraesCS6B02G175500.1">
    <property type="protein sequence ID" value="TraesCS6B02G175500.1"/>
    <property type="gene ID" value="TraesCS6B02G175500"/>
</dbReference>
<organism evidence="1">
    <name type="scientific">Triticum aestivum</name>
    <name type="common">Wheat</name>
    <dbReference type="NCBI Taxonomy" id="4565"/>
    <lineage>
        <taxon>Eukaryota</taxon>
        <taxon>Viridiplantae</taxon>
        <taxon>Streptophyta</taxon>
        <taxon>Embryophyta</taxon>
        <taxon>Tracheophyta</taxon>
        <taxon>Spermatophyta</taxon>
        <taxon>Magnoliopsida</taxon>
        <taxon>Liliopsida</taxon>
        <taxon>Poales</taxon>
        <taxon>Poaceae</taxon>
        <taxon>BOP clade</taxon>
        <taxon>Pooideae</taxon>
        <taxon>Triticodae</taxon>
        <taxon>Triticeae</taxon>
        <taxon>Triticinae</taxon>
        <taxon>Triticum</taxon>
    </lineage>
</organism>
<dbReference type="Gramene" id="TraesROB_scaffold_009388_01G000100.1">
    <property type="protein sequence ID" value="TraesROB_scaffold_009388_01G000100.1"/>
    <property type="gene ID" value="TraesROB_scaffold_009388_01G000100"/>
</dbReference>
<dbReference type="Proteomes" id="UP000019116">
    <property type="component" value="Chromosome 6B"/>
</dbReference>
<name>A0A3B6PL21_WHEAT</name>
<dbReference type="Gramene" id="TraesWEE_scaffold_017479_01G000200.1">
    <property type="protein sequence ID" value="TraesWEE_scaffold_017479_01G000200.1"/>
    <property type="gene ID" value="TraesWEE_scaffold_017479_01G000200"/>
</dbReference>
<reference evidence="1" key="2">
    <citation type="submission" date="2018-10" db="UniProtKB">
        <authorList>
            <consortium name="EnsemblPlants"/>
        </authorList>
    </citation>
    <scope>IDENTIFICATION</scope>
</reference>
<keyword evidence="2" id="KW-1185">Reference proteome</keyword>
<dbReference type="Gramene" id="TraesCS6B03G0447500.1">
    <property type="protein sequence ID" value="TraesCS6B03G0447500.1.CDS"/>
    <property type="gene ID" value="TraesCS6B03G0447500"/>
</dbReference>
<protein>
    <submittedName>
        <fullName evidence="1">Uncharacterized protein</fullName>
    </submittedName>
</protein>
<reference evidence="1" key="1">
    <citation type="submission" date="2018-08" db="EMBL/GenBank/DDBJ databases">
        <authorList>
            <person name="Rossello M."/>
        </authorList>
    </citation>
    <scope>NUCLEOTIDE SEQUENCE [LARGE SCALE GENOMIC DNA]</scope>
    <source>
        <strain evidence="1">cv. Chinese Spring</strain>
    </source>
</reference>
<sequence length="110" mass="12323">MPSSPRAHSSFCQPLSLRSLRYIQIHWWLYSPWELNHEDAAGTLQHAPSLFLTLTTPFFFPVALFSMEAGFSHGGGASSSSCWGKNGAWSKLRDEPYLARKVASLCFCQI</sequence>
<dbReference type="Gramene" id="TraesCLE_scaffold_021851_01G000100.1">
    <property type="protein sequence ID" value="TraesCLE_scaffold_021851_01G000100.1"/>
    <property type="gene ID" value="TraesCLE_scaffold_021851_01G000100"/>
</dbReference>